<feature type="compositionally biased region" description="Basic and acidic residues" evidence="1">
    <location>
        <begin position="39"/>
        <end position="52"/>
    </location>
</feature>
<dbReference type="EMBL" id="JALLPB020000129">
    <property type="protein sequence ID" value="KAL3816844.1"/>
    <property type="molecule type" value="Genomic_DNA"/>
</dbReference>
<feature type="region of interest" description="Disordered" evidence="1">
    <location>
        <begin position="32"/>
        <end position="74"/>
    </location>
</feature>
<evidence type="ECO:0000313" key="5">
    <source>
        <dbReference type="Proteomes" id="UP001530377"/>
    </source>
</evidence>
<evidence type="ECO:0000313" key="4">
    <source>
        <dbReference type="EMBL" id="KAL3816844.1"/>
    </source>
</evidence>
<dbReference type="Proteomes" id="UP001530377">
    <property type="component" value="Unassembled WGS sequence"/>
</dbReference>
<organism evidence="4 5">
    <name type="scientific">Cyclostephanos tholiformis</name>
    <dbReference type="NCBI Taxonomy" id="382380"/>
    <lineage>
        <taxon>Eukaryota</taxon>
        <taxon>Sar</taxon>
        <taxon>Stramenopiles</taxon>
        <taxon>Ochrophyta</taxon>
        <taxon>Bacillariophyta</taxon>
        <taxon>Coscinodiscophyceae</taxon>
        <taxon>Thalassiosirophycidae</taxon>
        <taxon>Stephanodiscales</taxon>
        <taxon>Stephanodiscaceae</taxon>
        <taxon>Cyclostephanos</taxon>
    </lineage>
</organism>
<proteinExistence type="predicted"/>
<keyword evidence="5" id="KW-1185">Reference proteome</keyword>
<evidence type="ECO:0000256" key="3">
    <source>
        <dbReference type="SAM" id="SignalP"/>
    </source>
</evidence>
<reference evidence="4 5" key="1">
    <citation type="submission" date="2024-10" db="EMBL/GenBank/DDBJ databases">
        <title>Updated reference genomes for cyclostephanoid diatoms.</title>
        <authorList>
            <person name="Roberts W.R."/>
            <person name="Alverson A.J."/>
        </authorList>
    </citation>
    <scope>NUCLEOTIDE SEQUENCE [LARGE SCALE GENOMIC DNA]</scope>
    <source>
        <strain evidence="4 5">AJA228-03</strain>
    </source>
</reference>
<keyword evidence="2" id="KW-0812">Transmembrane</keyword>
<sequence length="315" mass="33332">MKRSIASIYLLAIVVHAFPIATLSFSPNAAAVAGGGGRRRLDDDRGVDDDAARRRHRRPFPRATSRRMTSETDDVDDERIIRPARRRVDASAAAAAAVLAILLSTSAMTSTVGGGAGTGMAAYAYDTSSSSDRASETVSMVISRLEREAGNVDGTYGVLEEISKIITEGKGVGGTLTYDGVKLGDGIAIADEDTTIYNPGLTLLTYAEKQRLVTAIVDNRRIGLSMSSSSSSSSSSPGGWSANNEQAFAYLKSLLDPLHMHELTGYLGILPYYGALLYLVALYVQKNAREIFPLAYGLCALGVFGPVLVLVASGP</sequence>
<comment type="caution">
    <text evidence="4">The sequence shown here is derived from an EMBL/GenBank/DDBJ whole genome shotgun (WGS) entry which is preliminary data.</text>
</comment>
<feature type="transmembrane region" description="Helical" evidence="2">
    <location>
        <begin position="263"/>
        <end position="284"/>
    </location>
</feature>
<keyword evidence="3" id="KW-0732">Signal</keyword>
<feature type="signal peptide" evidence="3">
    <location>
        <begin position="1"/>
        <end position="17"/>
    </location>
</feature>
<keyword evidence="2" id="KW-1133">Transmembrane helix</keyword>
<accession>A0ABD3RX98</accession>
<protein>
    <submittedName>
        <fullName evidence="4">Uncharacterized protein</fullName>
    </submittedName>
</protein>
<feature type="chain" id="PRO_5044849344" evidence="3">
    <location>
        <begin position="18"/>
        <end position="315"/>
    </location>
</feature>
<keyword evidence="2" id="KW-0472">Membrane</keyword>
<feature type="transmembrane region" description="Helical" evidence="2">
    <location>
        <begin position="291"/>
        <end position="312"/>
    </location>
</feature>
<gene>
    <name evidence="4" type="ORF">ACHAXA_005122</name>
</gene>
<evidence type="ECO:0000256" key="2">
    <source>
        <dbReference type="SAM" id="Phobius"/>
    </source>
</evidence>
<evidence type="ECO:0000256" key="1">
    <source>
        <dbReference type="SAM" id="MobiDB-lite"/>
    </source>
</evidence>
<name>A0ABD3RX98_9STRA</name>
<dbReference type="AlphaFoldDB" id="A0ABD3RX98"/>